<feature type="region of interest" description="Disordered" evidence="2">
    <location>
        <begin position="187"/>
        <end position="207"/>
    </location>
</feature>
<feature type="coiled-coil region" evidence="1">
    <location>
        <begin position="71"/>
        <end position="98"/>
    </location>
</feature>
<keyword evidence="1" id="KW-0175">Coiled coil</keyword>
<protein>
    <submittedName>
        <fullName evidence="3">Uncharacterized protein</fullName>
    </submittedName>
</protein>
<sequence length="414" mass="46575">DTPVETHQTNIVDQPSTSKPQKKQEPRWKQRKEAEVSHDESEDEDHVPTPFSDPLPSGVDSSLLIELMVFCTSLQEQVLDLQEAKNAQAKEIAALKKKVTKLNKWRKSRSGGLRRLKKIGSGRRVKSPMEKDRLGAQKDASKHGRLIKEINQNPEFALDDETQGRTNDIEMFRVNDLAGEEVVMDTTTGEHEEQIKEDDSTAEPVTTGGKVVTTTTVKDSAAPTTTITEDEITMAQALAALKSTEAKVVAQDQEMSTTITVAATIVTTVVLTPRAKGIVFHEQKQSQIPIVSSSKDKGKAKMIEHEVPIKKKEQMRIDEEDNMQAMMDADRLLAKRLQAREREELFKVQKGRSFDEIKKLFDREMRKVNDIIAMDSEAQGSSTKRTTKHLEYDISKKQKVDENVEPVIDDSEEL</sequence>
<feature type="region of interest" description="Disordered" evidence="2">
    <location>
        <begin position="121"/>
        <end position="141"/>
    </location>
</feature>
<feature type="non-terminal residue" evidence="3">
    <location>
        <position position="1"/>
    </location>
</feature>
<feature type="compositionally biased region" description="Basic and acidic residues" evidence="2">
    <location>
        <begin position="188"/>
        <end position="199"/>
    </location>
</feature>
<proteinExistence type="predicted"/>
<name>A0A699J878_TANCI</name>
<evidence type="ECO:0000256" key="2">
    <source>
        <dbReference type="SAM" id="MobiDB-lite"/>
    </source>
</evidence>
<evidence type="ECO:0000313" key="3">
    <source>
        <dbReference type="EMBL" id="GFA18840.1"/>
    </source>
</evidence>
<dbReference type="AlphaFoldDB" id="A0A699J878"/>
<feature type="region of interest" description="Disordered" evidence="2">
    <location>
        <begin position="1"/>
        <end position="56"/>
    </location>
</feature>
<comment type="caution">
    <text evidence="3">The sequence shown here is derived from an EMBL/GenBank/DDBJ whole genome shotgun (WGS) entry which is preliminary data.</text>
</comment>
<gene>
    <name evidence="3" type="ORF">Tci_590812</name>
</gene>
<organism evidence="3">
    <name type="scientific">Tanacetum cinerariifolium</name>
    <name type="common">Dalmatian daisy</name>
    <name type="synonym">Chrysanthemum cinerariifolium</name>
    <dbReference type="NCBI Taxonomy" id="118510"/>
    <lineage>
        <taxon>Eukaryota</taxon>
        <taxon>Viridiplantae</taxon>
        <taxon>Streptophyta</taxon>
        <taxon>Embryophyta</taxon>
        <taxon>Tracheophyta</taxon>
        <taxon>Spermatophyta</taxon>
        <taxon>Magnoliopsida</taxon>
        <taxon>eudicotyledons</taxon>
        <taxon>Gunneridae</taxon>
        <taxon>Pentapetalae</taxon>
        <taxon>asterids</taxon>
        <taxon>campanulids</taxon>
        <taxon>Asterales</taxon>
        <taxon>Asteraceae</taxon>
        <taxon>Asteroideae</taxon>
        <taxon>Anthemideae</taxon>
        <taxon>Anthemidinae</taxon>
        <taxon>Tanacetum</taxon>
    </lineage>
</organism>
<reference evidence="3" key="1">
    <citation type="journal article" date="2019" name="Sci. Rep.">
        <title>Draft genome of Tanacetum cinerariifolium, the natural source of mosquito coil.</title>
        <authorList>
            <person name="Yamashiro T."/>
            <person name="Shiraishi A."/>
            <person name="Satake H."/>
            <person name="Nakayama K."/>
        </authorList>
    </citation>
    <scope>NUCLEOTIDE SEQUENCE</scope>
</reference>
<accession>A0A699J878</accession>
<feature type="compositionally biased region" description="Basic and acidic residues" evidence="2">
    <location>
        <begin position="22"/>
        <end position="39"/>
    </location>
</feature>
<feature type="compositionally biased region" description="Basic and acidic residues" evidence="2">
    <location>
        <begin position="127"/>
        <end position="141"/>
    </location>
</feature>
<evidence type="ECO:0000256" key="1">
    <source>
        <dbReference type="SAM" id="Coils"/>
    </source>
</evidence>
<dbReference type="EMBL" id="BKCJ010382692">
    <property type="protein sequence ID" value="GFA18840.1"/>
    <property type="molecule type" value="Genomic_DNA"/>
</dbReference>
<feature type="compositionally biased region" description="Polar residues" evidence="2">
    <location>
        <begin position="1"/>
        <end position="19"/>
    </location>
</feature>
<feature type="region of interest" description="Disordered" evidence="2">
    <location>
        <begin position="375"/>
        <end position="396"/>
    </location>
</feature>